<dbReference type="AlphaFoldDB" id="K1TMJ9"/>
<organism evidence="3">
    <name type="scientific">human gut metagenome</name>
    <dbReference type="NCBI Taxonomy" id="408170"/>
    <lineage>
        <taxon>unclassified sequences</taxon>
        <taxon>metagenomes</taxon>
        <taxon>organismal metagenomes</taxon>
    </lineage>
</organism>
<sequence length="438" mass="51252">ESRYVKEYNDSYLDYYVEKNNLSDKIKTSLIAKTYTYGYVDNSPYEVKSSDGIAGIAGEYINRISRLTDIEFKFKKYKNTKELKKAIDNKEIDIYFDYYNYSNDSYLATLSTFVEYYVVLGREKDQHIVNSFESLRGENISMLGGDSLYNYFANNSRANIRKYDNIKDMLNDKNSDLIVLDREVYNYNKNKFKDYNILYLDTMMNDYKFMVKSNNGSFYNLLNYVINTNSYYNYRNSGIESLNESIFKGATFQKLYIIVLLIIFIPLTALALFYLIIKHKNKKKKVKKIDRHKYTDMLTSLKNRNYLNAKMSEWEDCNVYPQAIVMVDLNNVKYVNDNYGHSEGDNLIIKAAALLVNTQLENSEIIRTDGNEFLIYLIGYSERQISTYCKKLTKEMKNLPHEFGAAIGFSMIEDSIKTLDDAINEATLDMINAKEDFK</sequence>
<evidence type="ECO:0000313" key="3">
    <source>
        <dbReference type="EMBL" id="EKC74362.1"/>
    </source>
</evidence>
<keyword evidence="1" id="KW-1133">Transmembrane helix</keyword>
<dbReference type="InterPro" id="IPR029787">
    <property type="entry name" value="Nucleotide_cyclase"/>
</dbReference>
<dbReference type="InterPro" id="IPR043128">
    <property type="entry name" value="Rev_trsase/Diguanyl_cyclase"/>
</dbReference>
<dbReference type="PANTHER" id="PTHR45138">
    <property type="entry name" value="REGULATORY COMPONENTS OF SENSORY TRANSDUCTION SYSTEM"/>
    <property type="match status" value="1"/>
</dbReference>
<protein>
    <submittedName>
        <fullName evidence="3">Diguanylate cyclase/phosphodiesterase</fullName>
    </submittedName>
</protein>
<dbReference type="SUPFAM" id="SSF53850">
    <property type="entry name" value="Periplasmic binding protein-like II"/>
    <property type="match status" value="1"/>
</dbReference>
<dbReference type="GO" id="GO:0052621">
    <property type="term" value="F:diguanylate cyclase activity"/>
    <property type="evidence" value="ECO:0007669"/>
    <property type="project" value="TreeGrafter"/>
</dbReference>
<reference evidence="3" key="1">
    <citation type="journal article" date="2013" name="Environ. Microbiol.">
        <title>Microbiota from the distal guts of lean and obese adolescents exhibit partial functional redundancy besides clear differences in community structure.</title>
        <authorList>
            <person name="Ferrer M."/>
            <person name="Ruiz A."/>
            <person name="Lanza F."/>
            <person name="Haange S.B."/>
            <person name="Oberbach A."/>
            <person name="Till H."/>
            <person name="Bargiela R."/>
            <person name="Campoy C."/>
            <person name="Segura M.T."/>
            <person name="Richter M."/>
            <person name="von Bergen M."/>
            <person name="Seifert J."/>
            <person name="Suarez A."/>
        </authorList>
    </citation>
    <scope>NUCLEOTIDE SEQUENCE</scope>
</reference>
<dbReference type="SMART" id="SM00267">
    <property type="entry name" value="GGDEF"/>
    <property type="match status" value="1"/>
</dbReference>
<dbReference type="PROSITE" id="PS50887">
    <property type="entry name" value="GGDEF"/>
    <property type="match status" value="1"/>
</dbReference>
<dbReference type="GO" id="GO:0005886">
    <property type="term" value="C:plasma membrane"/>
    <property type="evidence" value="ECO:0007669"/>
    <property type="project" value="TreeGrafter"/>
</dbReference>
<dbReference type="NCBIfam" id="TIGR00254">
    <property type="entry name" value="GGDEF"/>
    <property type="match status" value="1"/>
</dbReference>
<keyword evidence="1" id="KW-0472">Membrane</keyword>
<dbReference type="InterPro" id="IPR000160">
    <property type="entry name" value="GGDEF_dom"/>
</dbReference>
<comment type="caution">
    <text evidence="3">The sequence shown here is derived from an EMBL/GenBank/DDBJ whole genome shotgun (WGS) entry which is preliminary data.</text>
</comment>
<dbReference type="SUPFAM" id="SSF55073">
    <property type="entry name" value="Nucleotide cyclase"/>
    <property type="match status" value="1"/>
</dbReference>
<feature type="domain" description="GGDEF" evidence="2">
    <location>
        <begin position="320"/>
        <end position="438"/>
    </location>
</feature>
<feature type="non-terminal residue" evidence="3">
    <location>
        <position position="1"/>
    </location>
</feature>
<feature type="transmembrane region" description="Helical" evidence="1">
    <location>
        <begin position="255"/>
        <end position="277"/>
    </location>
</feature>
<accession>K1TMJ9</accession>
<dbReference type="Pfam" id="PF00990">
    <property type="entry name" value="GGDEF"/>
    <property type="match status" value="1"/>
</dbReference>
<dbReference type="Gene3D" id="3.40.190.10">
    <property type="entry name" value="Periplasmic binding protein-like II"/>
    <property type="match status" value="2"/>
</dbReference>
<dbReference type="GO" id="GO:1902201">
    <property type="term" value="P:negative regulation of bacterial-type flagellum-dependent cell motility"/>
    <property type="evidence" value="ECO:0007669"/>
    <property type="project" value="TreeGrafter"/>
</dbReference>
<dbReference type="PANTHER" id="PTHR45138:SF6">
    <property type="entry name" value="DIGUANYLATE CYCLASE DGCN"/>
    <property type="match status" value="1"/>
</dbReference>
<dbReference type="Gene3D" id="3.30.70.270">
    <property type="match status" value="1"/>
</dbReference>
<evidence type="ECO:0000259" key="2">
    <source>
        <dbReference type="PROSITE" id="PS50887"/>
    </source>
</evidence>
<gene>
    <name evidence="3" type="ORF">OBE_01939</name>
</gene>
<proteinExistence type="predicted"/>
<dbReference type="GO" id="GO:0043709">
    <property type="term" value="P:cell adhesion involved in single-species biofilm formation"/>
    <property type="evidence" value="ECO:0007669"/>
    <property type="project" value="TreeGrafter"/>
</dbReference>
<evidence type="ECO:0000256" key="1">
    <source>
        <dbReference type="SAM" id="Phobius"/>
    </source>
</evidence>
<name>K1TMJ9_9ZZZZ</name>
<dbReference type="CDD" id="cd01949">
    <property type="entry name" value="GGDEF"/>
    <property type="match status" value="1"/>
</dbReference>
<keyword evidence="1" id="KW-0812">Transmembrane</keyword>
<dbReference type="EMBL" id="AJWZ01001249">
    <property type="protein sequence ID" value="EKC74362.1"/>
    <property type="molecule type" value="Genomic_DNA"/>
</dbReference>
<dbReference type="InterPro" id="IPR050469">
    <property type="entry name" value="Diguanylate_Cyclase"/>
</dbReference>